<organism evidence="8">
    <name type="scientific">Bifidobacterium aquikefiricola</name>
    <dbReference type="NCBI Taxonomy" id="3059038"/>
    <lineage>
        <taxon>Bacteria</taxon>
        <taxon>Bacillati</taxon>
        <taxon>Actinomycetota</taxon>
        <taxon>Actinomycetes</taxon>
        <taxon>Bifidobacteriales</taxon>
        <taxon>Bifidobacteriaceae</taxon>
        <taxon>Bifidobacterium</taxon>
    </lineage>
</organism>
<evidence type="ECO:0000256" key="2">
    <source>
        <dbReference type="ARBA" id="ARBA00013090"/>
    </source>
</evidence>
<evidence type="ECO:0000256" key="7">
    <source>
        <dbReference type="HAMAP-Rule" id="MF_00258"/>
    </source>
</evidence>
<dbReference type="InterPro" id="IPR018187">
    <property type="entry name" value="Asp/Glu_racemase_AS_1"/>
</dbReference>
<dbReference type="Pfam" id="PF01177">
    <property type="entry name" value="Asp_Glu_race"/>
    <property type="match status" value="1"/>
</dbReference>
<protein>
    <recommendedName>
        <fullName evidence="2 7">Glutamate racemase</fullName>
        <ecNumber evidence="2 7">5.1.1.3</ecNumber>
    </recommendedName>
</protein>
<gene>
    <name evidence="7 8" type="primary">murI</name>
    <name evidence="8" type="ORF">QN215_01435</name>
</gene>
<feature type="binding site" evidence="7">
    <location>
        <begin position="44"/>
        <end position="45"/>
    </location>
    <ligand>
        <name>substrate</name>
    </ligand>
</feature>
<dbReference type="PANTHER" id="PTHR21198:SF3">
    <property type="entry name" value="GLUTAMATE RACEMASE"/>
    <property type="match status" value="1"/>
</dbReference>
<keyword evidence="6 7" id="KW-0961">Cell wall biogenesis/degradation</keyword>
<keyword evidence="3 7" id="KW-0133">Cell shape</keyword>
<dbReference type="KEGG" id="baqk:QN215_01435"/>
<evidence type="ECO:0000256" key="1">
    <source>
        <dbReference type="ARBA" id="ARBA00001602"/>
    </source>
</evidence>
<sequence length="276" mass="30720">MNKVDSPIGVFDSGVGGISTLKVLATMLPHEDFVFFGDSGNAPYGEKRREEVQRLTDNAVQKLLKHHIKGMVIACNTATSAAKPMLIERYPDLTIVGIEPALKEAVDNGARNILVMATPLTLAMPKFQKQLHLFSGERHIETLPCSGLAGLIECGAQRLDDVRDLLRRLLSTTSGTRFDAVVLGCTHYPFVKKLIADYIPSQPRFYTGYEGLTRHLTHLLGDAKLLRTSNPDRHIEFLSSSVNPHETDLYRELFTSSFESSTQFGRPYTYLSISHE</sequence>
<feature type="active site" description="Proton donor/acceptor" evidence="7">
    <location>
        <position position="75"/>
    </location>
</feature>
<dbReference type="InterPro" id="IPR001920">
    <property type="entry name" value="Asp/Glu_race"/>
</dbReference>
<dbReference type="Gene3D" id="3.40.50.1860">
    <property type="match status" value="2"/>
</dbReference>
<dbReference type="PANTHER" id="PTHR21198">
    <property type="entry name" value="GLUTAMATE RACEMASE"/>
    <property type="match status" value="1"/>
</dbReference>
<dbReference type="AlphaFoldDB" id="A0AB39U6U8"/>
<dbReference type="EMBL" id="CP129674">
    <property type="protein sequence ID" value="XDS44826.1"/>
    <property type="molecule type" value="Genomic_DNA"/>
</dbReference>
<dbReference type="InterPro" id="IPR015942">
    <property type="entry name" value="Asp/Glu/hydantoin_racemase"/>
</dbReference>
<dbReference type="GO" id="GO:0008360">
    <property type="term" value="P:regulation of cell shape"/>
    <property type="evidence" value="ECO:0007669"/>
    <property type="project" value="UniProtKB-KW"/>
</dbReference>
<feature type="binding site" evidence="7">
    <location>
        <begin position="76"/>
        <end position="77"/>
    </location>
    <ligand>
        <name>substrate</name>
    </ligand>
</feature>
<evidence type="ECO:0000313" key="8">
    <source>
        <dbReference type="EMBL" id="XDS44826.1"/>
    </source>
</evidence>
<dbReference type="NCBIfam" id="TIGR00067">
    <property type="entry name" value="glut_race"/>
    <property type="match status" value="1"/>
</dbReference>
<dbReference type="SUPFAM" id="SSF53681">
    <property type="entry name" value="Aspartate/glutamate racemase"/>
    <property type="match status" value="2"/>
</dbReference>
<feature type="active site" description="Proton donor/acceptor" evidence="7">
    <location>
        <position position="185"/>
    </location>
</feature>
<dbReference type="InterPro" id="IPR004391">
    <property type="entry name" value="Glu_race"/>
</dbReference>
<dbReference type="InterPro" id="IPR033134">
    <property type="entry name" value="Asp/Glu_racemase_AS_2"/>
</dbReference>
<comment type="function">
    <text evidence="7">Provides the (R)-glutamate required for cell wall biosynthesis.</text>
</comment>
<name>A0AB39U6U8_9BIFI</name>
<reference evidence="8" key="1">
    <citation type="submission" date="2023-07" db="EMBL/GenBank/DDBJ databases">
        <title>Bifidobacterium aquikefiriaerophilum sp. nov. and Bifidobacterium eccum sp. nov., isolated from water kefir.</title>
        <authorList>
            <person name="Breselge S."/>
            <person name="Bellassi P."/>
            <person name="Barcenilla C."/>
            <person name="Alvarez-Ordonez A."/>
            <person name="Morelli L."/>
            <person name="Cotter P.D."/>
        </authorList>
    </citation>
    <scope>NUCLEOTIDE SEQUENCE</scope>
    <source>
        <strain evidence="8">WK041_4_12</strain>
    </source>
</reference>
<keyword evidence="5 7" id="KW-0413">Isomerase</keyword>
<proteinExistence type="inferred from homology"/>
<accession>A0AB39U6U8</accession>
<dbReference type="GO" id="GO:0009252">
    <property type="term" value="P:peptidoglycan biosynthetic process"/>
    <property type="evidence" value="ECO:0007669"/>
    <property type="project" value="UniProtKB-UniRule"/>
</dbReference>
<dbReference type="GO" id="GO:0008881">
    <property type="term" value="F:glutamate racemase activity"/>
    <property type="evidence" value="ECO:0007669"/>
    <property type="project" value="UniProtKB-UniRule"/>
</dbReference>
<feature type="binding site" evidence="7">
    <location>
        <begin position="12"/>
        <end position="13"/>
    </location>
    <ligand>
        <name>substrate</name>
    </ligand>
</feature>
<dbReference type="HAMAP" id="MF_00258">
    <property type="entry name" value="Glu_racemase"/>
    <property type="match status" value="1"/>
</dbReference>
<comment type="pathway">
    <text evidence="7">Cell wall biogenesis; peptidoglycan biosynthesis.</text>
</comment>
<keyword evidence="4 7" id="KW-0573">Peptidoglycan synthesis</keyword>
<dbReference type="EC" id="5.1.1.3" evidence="2 7"/>
<feature type="binding site" evidence="7">
    <location>
        <begin position="186"/>
        <end position="187"/>
    </location>
    <ligand>
        <name>substrate</name>
    </ligand>
</feature>
<evidence type="ECO:0000256" key="3">
    <source>
        <dbReference type="ARBA" id="ARBA00022960"/>
    </source>
</evidence>
<evidence type="ECO:0000256" key="6">
    <source>
        <dbReference type="ARBA" id="ARBA00023316"/>
    </source>
</evidence>
<dbReference type="GO" id="GO:0071555">
    <property type="term" value="P:cell wall organization"/>
    <property type="evidence" value="ECO:0007669"/>
    <property type="project" value="UniProtKB-KW"/>
</dbReference>
<dbReference type="PROSITE" id="PS00924">
    <property type="entry name" value="ASP_GLU_RACEMASE_2"/>
    <property type="match status" value="1"/>
</dbReference>
<dbReference type="PROSITE" id="PS00923">
    <property type="entry name" value="ASP_GLU_RACEMASE_1"/>
    <property type="match status" value="1"/>
</dbReference>
<dbReference type="RefSeq" id="WP_369344372.1">
    <property type="nucleotide sequence ID" value="NZ_CP129674.1"/>
</dbReference>
<evidence type="ECO:0000256" key="4">
    <source>
        <dbReference type="ARBA" id="ARBA00022984"/>
    </source>
</evidence>
<comment type="catalytic activity">
    <reaction evidence="1 7">
        <text>L-glutamate = D-glutamate</text>
        <dbReference type="Rhea" id="RHEA:12813"/>
        <dbReference type="ChEBI" id="CHEBI:29985"/>
        <dbReference type="ChEBI" id="CHEBI:29986"/>
        <dbReference type="EC" id="5.1.1.3"/>
    </reaction>
</comment>
<evidence type="ECO:0000256" key="5">
    <source>
        <dbReference type="ARBA" id="ARBA00023235"/>
    </source>
</evidence>
<comment type="similarity">
    <text evidence="7">Belongs to the aspartate/glutamate racemases family.</text>
</comment>